<dbReference type="InterPro" id="IPR046687">
    <property type="entry name" value="DUF6557"/>
</dbReference>
<evidence type="ECO:0000256" key="1">
    <source>
        <dbReference type="SAM" id="Coils"/>
    </source>
</evidence>
<sequence length="249" mass="29559">MILKEVVTNYLFNDEIIQTISNYWKKHYYQEEEVTVGNIEEKLVQLREELDRVDTTDAASTGGYSFTAKWIEDVFTDEIVMDIFCTFNEDGKHYSIDYLSFKEMLHYNVIFPLDIPKIDFLSELLWEITFEGFTEESKTESRRELENRIQESDEVQKSMADVKAFIVFFKEECSTDKRISIIDHFQPLTDSVIEDWSDIFDETEDESSEVSFWSNVAVQKQDEQLLEEFLQVFKDEYDSFVDQKSQNKL</sequence>
<dbReference type="Proteomes" id="UP000199481">
    <property type="component" value="Unassembled WGS sequence"/>
</dbReference>
<feature type="coiled-coil region" evidence="1">
    <location>
        <begin position="29"/>
        <end position="56"/>
    </location>
</feature>
<organism evidence="2 3">
    <name type="scientific">Carnobacterium viridans</name>
    <dbReference type="NCBI Taxonomy" id="174587"/>
    <lineage>
        <taxon>Bacteria</taxon>
        <taxon>Bacillati</taxon>
        <taxon>Bacillota</taxon>
        <taxon>Bacilli</taxon>
        <taxon>Lactobacillales</taxon>
        <taxon>Carnobacteriaceae</taxon>
        <taxon>Carnobacterium</taxon>
    </lineage>
</organism>
<accession>A0A1H0XI55</accession>
<evidence type="ECO:0000313" key="2">
    <source>
        <dbReference type="EMBL" id="SDQ02515.1"/>
    </source>
</evidence>
<dbReference type="AlphaFoldDB" id="A0A1H0XI55"/>
<name>A0A1H0XI55_9LACT</name>
<dbReference type="OrthoDB" id="2156938at2"/>
<evidence type="ECO:0000313" key="3">
    <source>
        <dbReference type="Proteomes" id="UP000199481"/>
    </source>
</evidence>
<keyword evidence="1" id="KW-0175">Coiled coil</keyword>
<keyword evidence="3" id="KW-1185">Reference proteome</keyword>
<dbReference type="EMBL" id="FNJW01000002">
    <property type="protein sequence ID" value="SDQ02515.1"/>
    <property type="molecule type" value="Genomic_DNA"/>
</dbReference>
<protein>
    <submittedName>
        <fullName evidence="2">Uncharacterized protein</fullName>
    </submittedName>
</protein>
<reference evidence="3" key="1">
    <citation type="submission" date="2016-10" db="EMBL/GenBank/DDBJ databases">
        <authorList>
            <person name="Varghese N."/>
            <person name="Submissions S."/>
        </authorList>
    </citation>
    <scope>NUCLEOTIDE SEQUENCE [LARGE SCALE GENOMIC DNA]</scope>
    <source>
        <strain evidence="3">MPL-11</strain>
    </source>
</reference>
<gene>
    <name evidence="2" type="ORF">SAMN04487752_0018</name>
</gene>
<dbReference type="Pfam" id="PF20194">
    <property type="entry name" value="DUF6557"/>
    <property type="match status" value="1"/>
</dbReference>
<proteinExistence type="predicted"/>
<dbReference type="RefSeq" id="WP_089974266.1">
    <property type="nucleotide sequence ID" value="NZ_FNJW01000002.1"/>
</dbReference>